<evidence type="ECO:0000313" key="14">
    <source>
        <dbReference type="EMBL" id="KAK5916540.1"/>
    </source>
</evidence>
<dbReference type="PANTHER" id="PTHR10510">
    <property type="entry name" value="CYTOCHROME C OXIDASE POLYPEPTIDE 7A"/>
    <property type="match status" value="1"/>
</dbReference>
<comment type="pathway">
    <text evidence="2">Energy metabolism; oxidative phosphorylation.</text>
</comment>
<keyword evidence="4 13" id="KW-0812">Transmembrane</keyword>
<evidence type="ECO:0000256" key="13">
    <source>
        <dbReference type="SAM" id="Phobius"/>
    </source>
</evidence>
<keyword evidence="15" id="KW-1185">Reference proteome</keyword>
<evidence type="ECO:0000256" key="5">
    <source>
        <dbReference type="ARBA" id="ARBA00022792"/>
    </source>
</evidence>
<comment type="subcellular location">
    <subcellularLocation>
        <location evidence="1">Mitochondrion inner membrane</location>
        <topology evidence="1">Single-pass membrane protein</topology>
    </subcellularLocation>
</comment>
<keyword evidence="8" id="KW-0007">Acetylation</keyword>
<dbReference type="PANTHER" id="PTHR10510:SF15">
    <property type="entry name" value="CYTOCHROME C OXIDASE SUBUNIT 7A2, MITOCHONDRIAL"/>
    <property type="match status" value="1"/>
</dbReference>
<evidence type="ECO:0000256" key="10">
    <source>
        <dbReference type="ARBA" id="ARBA00023136"/>
    </source>
</evidence>
<evidence type="ECO:0000256" key="4">
    <source>
        <dbReference type="ARBA" id="ARBA00022692"/>
    </source>
</evidence>
<dbReference type="Proteomes" id="UP001331515">
    <property type="component" value="Unassembled WGS sequence"/>
</dbReference>
<name>A0AAN8D826_CHAGU</name>
<proteinExistence type="inferred from homology"/>
<evidence type="ECO:0000256" key="2">
    <source>
        <dbReference type="ARBA" id="ARBA00004673"/>
    </source>
</evidence>
<dbReference type="Gene3D" id="4.10.91.10">
    <property type="entry name" value="Cytochrome c oxidase, subunit VIIa"/>
    <property type="match status" value="1"/>
</dbReference>
<keyword evidence="7 13" id="KW-1133">Transmembrane helix</keyword>
<dbReference type="FunFam" id="4.10.91.10:FF:000001">
    <property type="entry name" value="Cytochrome c oxidase subunit 7A1, mitochondrial"/>
    <property type="match status" value="1"/>
</dbReference>
<evidence type="ECO:0000256" key="12">
    <source>
        <dbReference type="ARBA" id="ARBA00042325"/>
    </source>
</evidence>
<comment type="caution">
    <text evidence="14">The sequence shown here is derived from an EMBL/GenBank/DDBJ whole genome shotgun (WGS) entry which is preliminary data.</text>
</comment>
<evidence type="ECO:0000256" key="3">
    <source>
        <dbReference type="ARBA" id="ARBA00009331"/>
    </source>
</evidence>
<evidence type="ECO:0000313" key="15">
    <source>
        <dbReference type="Proteomes" id="UP001331515"/>
    </source>
</evidence>
<evidence type="ECO:0000256" key="7">
    <source>
        <dbReference type="ARBA" id="ARBA00022989"/>
    </source>
</evidence>
<evidence type="ECO:0000256" key="11">
    <source>
        <dbReference type="ARBA" id="ARBA00040282"/>
    </source>
</evidence>
<dbReference type="GO" id="GO:0045277">
    <property type="term" value="C:respiratory chain complex IV"/>
    <property type="evidence" value="ECO:0007669"/>
    <property type="project" value="InterPro"/>
</dbReference>
<sequence length="107" mass="11788">MYRQLLEDNGLPIHLKGGVKDALIYRFTMALTVFGSGYVVYELFTAAMPKKAYSQREERGPAAAPDILTLLSRGGGFKQAALTFARSIFFGGLNRLIDALLTLQDQT</sequence>
<accession>A0AAN8D826</accession>
<organism evidence="14 15">
    <name type="scientific">Champsocephalus gunnari</name>
    <name type="common">Mackerel icefish</name>
    <dbReference type="NCBI Taxonomy" id="52237"/>
    <lineage>
        <taxon>Eukaryota</taxon>
        <taxon>Metazoa</taxon>
        <taxon>Chordata</taxon>
        <taxon>Craniata</taxon>
        <taxon>Vertebrata</taxon>
        <taxon>Euteleostomi</taxon>
        <taxon>Actinopterygii</taxon>
        <taxon>Neopterygii</taxon>
        <taxon>Teleostei</taxon>
        <taxon>Neoteleostei</taxon>
        <taxon>Acanthomorphata</taxon>
        <taxon>Eupercaria</taxon>
        <taxon>Perciformes</taxon>
        <taxon>Notothenioidei</taxon>
        <taxon>Channichthyidae</taxon>
        <taxon>Champsocephalus</taxon>
    </lineage>
</organism>
<dbReference type="InterPro" id="IPR036539">
    <property type="entry name" value="Cyt_c_oxidase_su7a_sf"/>
</dbReference>
<dbReference type="EMBL" id="JAURVH010001526">
    <property type="protein sequence ID" value="KAK5916540.1"/>
    <property type="molecule type" value="Genomic_DNA"/>
</dbReference>
<dbReference type="InterPro" id="IPR003177">
    <property type="entry name" value="Cytc_oxidase_su7a_met"/>
</dbReference>
<evidence type="ECO:0000256" key="9">
    <source>
        <dbReference type="ARBA" id="ARBA00023128"/>
    </source>
</evidence>
<dbReference type="AlphaFoldDB" id="A0AAN8D826"/>
<protein>
    <recommendedName>
        <fullName evidence="11">Cytochrome c oxidase subunit 7A2, mitochondrial</fullName>
    </recommendedName>
    <alternativeName>
        <fullName evidence="12">Cytochrome c oxidase subunit VIIa-liver/heart</fullName>
    </alternativeName>
</protein>
<reference evidence="14 15" key="1">
    <citation type="journal article" date="2023" name="Mol. Biol. Evol.">
        <title>Genomics of Secondarily Temperate Adaptation in the Only Non-Antarctic Icefish.</title>
        <authorList>
            <person name="Rivera-Colon A.G."/>
            <person name="Rayamajhi N."/>
            <person name="Minhas B.F."/>
            <person name="Madrigal G."/>
            <person name="Bilyk K.T."/>
            <person name="Yoon V."/>
            <person name="Hune M."/>
            <person name="Gregory S."/>
            <person name="Cheng C.H.C."/>
            <person name="Catchen J.M."/>
        </authorList>
    </citation>
    <scope>NUCLEOTIDE SEQUENCE [LARGE SCALE GENOMIC DNA]</scope>
    <source>
        <tissue evidence="14">White muscle</tissue>
    </source>
</reference>
<comment type="similarity">
    <text evidence="3">Belongs to the cytochrome c oxidase VIIa family.</text>
</comment>
<keyword evidence="6" id="KW-0809">Transit peptide</keyword>
<evidence type="ECO:0000256" key="8">
    <source>
        <dbReference type="ARBA" id="ARBA00022990"/>
    </source>
</evidence>
<keyword evidence="9" id="KW-0496">Mitochondrion</keyword>
<dbReference type="GO" id="GO:0006123">
    <property type="term" value="P:mitochondrial electron transport, cytochrome c to oxygen"/>
    <property type="evidence" value="ECO:0007669"/>
    <property type="project" value="InterPro"/>
</dbReference>
<feature type="transmembrane region" description="Helical" evidence="13">
    <location>
        <begin position="23"/>
        <end position="41"/>
    </location>
</feature>
<evidence type="ECO:0000256" key="1">
    <source>
        <dbReference type="ARBA" id="ARBA00004434"/>
    </source>
</evidence>
<keyword evidence="5" id="KW-0999">Mitochondrion inner membrane</keyword>
<dbReference type="GO" id="GO:0097250">
    <property type="term" value="P:mitochondrial respirasome assembly"/>
    <property type="evidence" value="ECO:0007669"/>
    <property type="project" value="TreeGrafter"/>
</dbReference>
<dbReference type="SUPFAM" id="SSF81419">
    <property type="entry name" value="Mitochondrial cytochrome c oxidase subunit VIIa"/>
    <property type="match status" value="1"/>
</dbReference>
<dbReference type="GO" id="GO:0002082">
    <property type="term" value="P:regulation of oxidative phosphorylation"/>
    <property type="evidence" value="ECO:0007669"/>
    <property type="project" value="TreeGrafter"/>
</dbReference>
<keyword evidence="10 13" id="KW-0472">Membrane</keyword>
<dbReference type="GO" id="GO:0005743">
    <property type="term" value="C:mitochondrial inner membrane"/>
    <property type="evidence" value="ECO:0007669"/>
    <property type="project" value="UniProtKB-SubCell"/>
</dbReference>
<gene>
    <name evidence="14" type="ORF">CgunFtcFv8_011515</name>
</gene>
<evidence type="ECO:0000256" key="6">
    <source>
        <dbReference type="ARBA" id="ARBA00022946"/>
    </source>
</evidence>